<comment type="caution">
    <text evidence="9">The sequence shown here is derived from an EMBL/GenBank/DDBJ whole genome shotgun (WGS) entry which is preliminary data.</text>
</comment>
<feature type="transmembrane region" description="Helical" evidence="7">
    <location>
        <begin position="166"/>
        <end position="186"/>
    </location>
</feature>
<gene>
    <name evidence="9" type="ORF">D7X96_10235</name>
</gene>
<dbReference type="SUPFAM" id="SSF103481">
    <property type="entry name" value="Multidrug resistance efflux transporter EmrE"/>
    <property type="match status" value="2"/>
</dbReference>
<sequence>MRRWASPSPTTASGRRRWRWAPPSDGRPPMTTQTLVGSRLRQLGDAPLLLLIATGVLLGSMLPMSRVARAEGWSPLAFAFWPALGSGLALAFAGARGASQAPEAGPVLRYSLIAGVLSVAVPNSVTFIVMQSVGTSVTSLVYTLPPLFTYAFAWGLGIERYRPLRLAGIVVGLAGAALLVLGRGMAGGSGSAWWLALALCTPISIAAGNVYRKLRMPKGAPVSLLAGGMLLGGALALLPLLVANGGLTRPGMAGWTVILAQCVFTSLGYRVYFHFQRVADPVYFSQFGYVVSATGVVSGLLFFNEHLTLPMLLAIGVILAGIAMVNARAP</sequence>
<dbReference type="Pfam" id="PF00892">
    <property type="entry name" value="EamA"/>
    <property type="match status" value="2"/>
</dbReference>
<feature type="transmembrane region" description="Helical" evidence="7">
    <location>
        <begin position="222"/>
        <end position="241"/>
    </location>
</feature>
<dbReference type="PANTHER" id="PTHR32322">
    <property type="entry name" value="INNER MEMBRANE TRANSPORTER"/>
    <property type="match status" value="1"/>
</dbReference>
<evidence type="ECO:0000256" key="2">
    <source>
        <dbReference type="ARBA" id="ARBA00007362"/>
    </source>
</evidence>
<feature type="transmembrane region" description="Helical" evidence="7">
    <location>
        <begin position="284"/>
        <end position="303"/>
    </location>
</feature>
<evidence type="ECO:0000256" key="6">
    <source>
        <dbReference type="SAM" id="MobiDB-lite"/>
    </source>
</evidence>
<comment type="similarity">
    <text evidence="2">Belongs to the EamA transporter family.</text>
</comment>
<dbReference type="PANTHER" id="PTHR32322:SF2">
    <property type="entry name" value="EAMA DOMAIN-CONTAINING PROTEIN"/>
    <property type="match status" value="1"/>
</dbReference>
<feature type="transmembrane region" description="Helical" evidence="7">
    <location>
        <begin position="309"/>
        <end position="327"/>
    </location>
</feature>
<accession>A0A3A8QQG8</accession>
<keyword evidence="5 7" id="KW-0472">Membrane</keyword>
<feature type="region of interest" description="Disordered" evidence="6">
    <location>
        <begin position="1"/>
        <end position="31"/>
    </location>
</feature>
<dbReference type="AlphaFoldDB" id="A0A3A8QQG8"/>
<evidence type="ECO:0000256" key="4">
    <source>
        <dbReference type="ARBA" id="ARBA00022989"/>
    </source>
</evidence>
<evidence type="ECO:0000256" key="1">
    <source>
        <dbReference type="ARBA" id="ARBA00004141"/>
    </source>
</evidence>
<dbReference type="GO" id="GO:0016020">
    <property type="term" value="C:membrane"/>
    <property type="evidence" value="ECO:0007669"/>
    <property type="project" value="UniProtKB-SubCell"/>
</dbReference>
<evidence type="ECO:0000313" key="10">
    <source>
        <dbReference type="Proteomes" id="UP000282656"/>
    </source>
</evidence>
<dbReference type="Proteomes" id="UP000282656">
    <property type="component" value="Unassembled WGS sequence"/>
</dbReference>
<evidence type="ECO:0000256" key="5">
    <source>
        <dbReference type="ARBA" id="ARBA00023136"/>
    </source>
</evidence>
<comment type="subcellular location">
    <subcellularLocation>
        <location evidence="1">Membrane</location>
        <topology evidence="1">Multi-pass membrane protein</topology>
    </subcellularLocation>
</comment>
<proteinExistence type="inferred from homology"/>
<evidence type="ECO:0000256" key="7">
    <source>
        <dbReference type="SAM" id="Phobius"/>
    </source>
</evidence>
<feature type="domain" description="EamA" evidence="8">
    <location>
        <begin position="48"/>
        <end position="180"/>
    </location>
</feature>
<feature type="domain" description="EamA" evidence="8">
    <location>
        <begin position="193"/>
        <end position="326"/>
    </location>
</feature>
<feature type="transmembrane region" description="Helical" evidence="7">
    <location>
        <begin position="46"/>
        <end position="64"/>
    </location>
</feature>
<feature type="transmembrane region" description="Helical" evidence="7">
    <location>
        <begin position="253"/>
        <end position="272"/>
    </location>
</feature>
<dbReference type="EMBL" id="RAWM01000020">
    <property type="protein sequence ID" value="RKH70767.1"/>
    <property type="molecule type" value="Genomic_DNA"/>
</dbReference>
<evidence type="ECO:0000259" key="8">
    <source>
        <dbReference type="Pfam" id="PF00892"/>
    </source>
</evidence>
<organism evidence="9 10">
    <name type="scientific">Corallococcus interemptor</name>
    <dbReference type="NCBI Taxonomy" id="2316720"/>
    <lineage>
        <taxon>Bacteria</taxon>
        <taxon>Pseudomonadati</taxon>
        <taxon>Myxococcota</taxon>
        <taxon>Myxococcia</taxon>
        <taxon>Myxococcales</taxon>
        <taxon>Cystobacterineae</taxon>
        <taxon>Myxococcaceae</taxon>
        <taxon>Corallococcus</taxon>
    </lineage>
</organism>
<reference evidence="10" key="1">
    <citation type="submission" date="2018-09" db="EMBL/GenBank/DDBJ databases">
        <authorList>
            <person name="Livingstone P.G."/>
            <person name="Whitworth D.E."/>
        </authorList>
    </citation>
    <scope>NUCLEOTIDE SEQUENCE [LARGE SCALE GENOMIC DNA]</scope>
    <source>
        <strain evidence="10">AB047A</strain>
    </source>
</reference>
<feature type="transmembrane region" description="Helical" evidence="7">
    <location>
        <begin position="136"/>
        <end position="154"/>
    </location>
</feature>
<evidence type="ECO:0000313" key="9">
    <source>
        <dbReference type="EMBL" id="RKH70767.1"/>
    </source>
</evidence>
<feature type="transmembrane region" description="Helical" evidence="7">
    <location>
        <begin position="192"/>
        <end position="210"/>
    </location>
</feature>
<evidence type="ECO:0000256" key="3">
    <source>
        <dbReference type="ARBA" id="ARBA00022692"/>
    </source>
</evidence>
<protein>
    <submittedName>
        <fullName evidence="9">DMT family transporter</fullName>
    </submittedName>
</protein>
<keyword evidence="10" id="KW-1185">Reference proteome</keyword>
<feature type="transmembrane region" description="Helical" evidence="7">
    <location>
        <begin position="76"/>
        <end position="95"/>
    </location>
</feature>
<feature type="transmembrane region" description="Helical" evidence="7">
    <location>
        <begin position="107"/>
        <end position="130"/>
    </location>
</feature>
<dbReference type="InterPro" id="IPR000620">
    <property type="entry name" value="EamA_dom"/>
</dbReference>
<dbReference type="InterPro" id="IPR037185">
    <property type="entry name" value="EmrE-like"/>
</dbReference>
<keyword evidence="3 7" id="KW-0812">Transmembrane</keyword>
<dbReference type="InterPro" id="IPR050638">
    <property type="entry name" value="AA-Vitamin_Transporters"/>
</dbReference>
<keyword evidence="4 7" id="KW-1133">Transmembrane helix</keyword>
<name>A0A3A8QQG8_9BACT</name>